<dbReference type="InterPro" id="IPR007407">
    <property type="entry name" value="DUF459"/>
</dbReference>
<sequence length="308" mass="33381">MGLAGGCTDARPGSSLRSPMSTCSLRALFLLAVLSTSAQAASEPGPALTASPVLPTAPAQATATAPAPRRTVLLLGDSLIATGFGEYLQTQLSAHPRIRCERRAKSSTGLSRPDFFDWLEVGQQEVQQHQPDVVVVILGGNDGQALHTKVGRATVAWGKPDWEDGYRQRLQDFMTAIAAPGRKIVWLELPATGRHRFEQKLALIRGLQREVITGREDAVHLDTRPFFTDARGKALHQARVEGFRKPMRLRMTDGVHFTVAGGRYFANKVYPQVLDVLGLEPEQKHTARPPAAPAPAQPQQQAHATASP</sequence>
<gene>
    <name evidence="3" type="ORF">D7V93_29510</name>
</gene>
<dbReference type="PANTHER" id="PTHR30383:SF24">
    <property type="entry name" value="THIOESTERASE 1_PROTEASE 1_LYSOPHOSPHOLIPASE L1"/>
    <property type="match status" value="1"/>
</dbReference>
<dbReference type="EMBL" id="RAWB01000394">
    <property type="protein sequence ID" value="RKH51243.1"/>
    <property type="molecule type" value="Genomic_DNA"/>
</dbReference>
<dbReference type="PANTHER" id="PTHR30383">
    <property type="entry name" value="THIOESTERASE 1/PROTEASE 1/LYSOPHOSPHOLIPASE L1"/>
    <property type="match status" value="1"/>
</dbReference>
<evidence type="ECO:0000256" key="2">
    <source>
        <dbReference type="SAM" id="SignalP"/>
    </source>
</evidence>
<dbReference type="GO" id="GO:0004622">
    <property type="term" value="F:phosphatidylcholine lysophospholipase activity"/>
    <property type="evidence" value="ECO:0007669"/>
    <property type="project" value="TreeGrafter"/>
</dbReference>
<protein>
    <submittedName>
        <fullName evidence="3">DUF459 domain-containing protein</fullName>
    </submittedName>
</protein>
<dbReference type="InterPro" id="IPR036514">
    <property type="entry name" value="SGNH_hydro_sf"/>
</dbReference>
<evidence type="ECO:0000256" key="1">
    <source>
        <dbReference type="SAM" id="MobiDB-lite"/>
    </source>
</evidence>
<keyword evidence="2" id="KW-0732">Signal</keyword>
<dbReference type="AlphaFoldDB" id="A0A3A8P4K1"/>
<reference evidence="4" key="1">
    <citation type="submission" date="2018-09" db="EMBL/GenBank/DDBJ databases">
        <authorList>
            <person name="Livingstone P.G."/>
            <person name="Whitworth D.E."/>
        </authorList>
    </citation>
    <scope>NUCLEOTIDE SEQUENCE [LARGE SCALE GENOMIC DNA]</scope>
    <source>
        <strain evidence="4">CA051B</strain>
    </source>
</reference>
<dbReference type="Pfam" id="PF04311">
    <property type="entry name" value="DUF459"/>
    <property type="match status" value="1"/>
</dbReference>
<feature type="chain" id="PRO_5017409178" evidence="2">
    <location>
        <begin position="41"/>
        <end position="308"/>
    </location>
</feature>
<accession>A0A3A8P4K1</accession>
<evidence type="ECO:0000313" key="4">
    <source>
        <dbReference type="Proteomes" id="UP000272888"/>
    </source>
</evidence>
<dbReference type="PROSITE" id="PS01098">
    <property type="entry name" value="LIPASE_GDSL_SER"/>
    <property type="match status" value="1"/>
</dbReference>
<dbReference type="GO" id="GO:0006629">
    <property type="term" value="P:lipid metabolic process"/>
    <property type="evidence" value="ECO:0007669"/>
    <property type="project" value="InterPro"/>
</dbReference>
<dbReference type="InterPro" id="IPR008265">
    <property type="entry name" value="Lipase_GDSL_AS"/>
</dbReference>
<dbReference type="Gene3D" id="3.40.50.1110">
    <property type="entry name" value="SGNH hydrolase"/>
    <property type="match status" value="1"/>
</dbReference>
<keyword evidence="4" id="KW-1185">Reference proteome</keyword>
<dbReference type="InterPro" id="IPR051532">
    <property type="entry name" value="Ester_Hydrolysis_Enzymes"/>
</dbReference>
<comment type="caution">
    <text evidence="3">The sequence shown here is derived from an EMBL/GenBank/DDBJ whole genome shotgun (WGS) entry which is preliminary data.</text>
</comment>
<proteinExistence type="predicted"/>
<dbReference type="Proteomes" id="UP000272888">
    <property type="component" value="Unassembled WGS sequence"/>
</dbReference>
<name>A0A3A8P4K1_9BACT</name>
<feature type="region of interest" description="Disordered" evidence="1">
    <location>
        <begin position="281"/>
        <end position="308"/>
    </location>
</feature>
<dbReference type="SUPFAM" id="SSF52266">
    <property type="entry name" value="SGNH hydrolase"/>
    <property type="match status" value="1"/>
</dbReference>
<evidence type="ECO:0000313" key="3">
    <source>
        <dbReference type="EMBL" id="RKH51243.1"/>
    </source>
</evidence>
<feature type="signal peptide" evidence="2">
    <location>
        <begin position="1"/>
        <end position="40"/>
    </location>
</feature>
<organism evidence="3 4">
    <name type="scientific">Corallococcus llansteffanensis</name>
    <dbReference type="NCBI Taxonomy" id="2316731"/>
    <lineage>
        <taxon>Bacteria</taxon>
        <taxon>Pseudomonadati</taxon>
        <taxon>Myxococcota</taxon>
        <taxon>Myxococcia</taxon>
        <taxon>Myxococcales</taxon>
        <taxon>Cystobacterineae</taxon>
        <taxon>Myxococcaceae</taxon>
        <taxon>Corallococcus</taxon>
    </lineage>
</organism>